<dbReference type="Pfam" id="PF03372">
    <property type="entry name" value="Exo_endo_phos"/>
    <property type="match status" value="1"/>
</dbReference>
<keyword evidence="4" id="KW-1185">Reference proteome</keyword>
<sequence>MIKTVSSLALFMLVVANCLAQKTTVMTYNIRLDVASDGENAWPNRKDFVLEQIKFYNPDIFGIQEGTPNQTKYLNDSLTQYKYIGIGRDGGDNGEYSAIFYNAEKFTVENEETFWLSETPTKISKGWDAAINRICTFGLFTNITTNEKLWVFNTHLDHVGNEARKNGLALILEKIKAVNTKNYPVVLTGDFNLEPNNPIIDEVKLALSDTKEIAQDVVFGPEGTFNGFRFSQPVTRRIDYVFVTSKNINVVKYAVLSDSKDLKYPSDHLPVYVVLQLF</sequence>
<feature type="domain" description="Endonuclease/exonuclease/phosphatase" evidence="2">
    <location>
        <begin position="26"/>
        <end position="268"/>
    </location>
</feature>
<keyword evidence="3" id="KW-0255">Endonuclease</keyword>
<dbReference type="RefSeq" id="WP_143312498.1">
    <property type="nucleotide sequence ID" value="NZ_FWXO01000002.1"/>
</dbReference>
<dbReference type="STRING" id="504486.SAMN05660703_1787"/>
<evidence type="ECO:0000259" key="2">
    <source>
        <dbReference type="Pfam" id="PF03372"/>
    </source>
</evidence>
<evidence type="ECO:0000313" key="3">
    <source>
        <dbReference type="EMBL" id="SMC55300.1"/>
    </source>
</evidence>
<evidence type="ECO:0000256" key="1">
    <source>
        <dbReference type="SAM" id="SignalP"/>
    </source>
</evidence>
<organism evidence="3 4">
    <name type="scientific">Cellulophaga tyrosinoxydans</name>
    <dbReference type="NCBI Taxonomy" id="504486"/>
    <lineage>
        <taxon>Bacteria</taxon>
        <taxon>Pseudomonadati</taxon>
        <taxon>Bacteroidota</taxon>
        <taxon>Flavobacteriia</taxon>
        <taxon>Flavobacteriales</taxon>
        <taxon>Flavobacteriaceae</taxon>
        <taxon>Cellulophaga</taxon>
    </lineage>
</organism>
<feature type="chain" id="PRO_5012980983" evidence="1">
    <location>
        <begin position="21"/>
        <end position="278"/>
    </location>
</feature>
<dbReference type="SUPFAM" id="SSF56219">
    <property type="entry name" value="DNase I-like"/>
    <property type="match status" value="1"/>
</dbReference>
<dbReference type="EMBL" id="FWXO01000002">
    <property type="protein sequence ID" value="SMC55300.1"/>
    <property type="molecule type" value="Genomic_DNA"/>
</dbReference>
<keyword evidence="1" id="KW-0732">Signal</keyword>
<protein>
    <submittedName>
        <fullName evidence="3">Metal-dependent hydrolase, endonuclease/exonuclease/phosphatase family</fullName>
    </submittedName>
</protein>
<dbReference type="OrthoDB" id="9793162at2"/>
<keyword evidence="3" id="KW-0269">Exonuclease</keyword>
<dbReference type="InterPro" id="IPR036691">
    <property type="entry name" value="Endo/exonu/phosph_ase_sf"/>
</dbReference>
<dbReference type="CDD" id="cd09083">
    <property type="entry name" value="EEP-1"/>
    <property type="match status" value="1"/>
</dbReference>
<dbReference type="GO" id="GO:0004519">
    <property type="term" value="F:endonuclease activity"/>
    <property type="evidence" value="ECO:0007669"/>
    <property type="project" value="UniProtKB-KW"/>
</dbReference>
<name>A0A1W2A3R4_9FLAO</name>
<keyword evidence="3" id="KW-0540">Nuclease</keyword>
<dbReference type="Gene3D" id="3.60.10.10">
    <property type="entry name" value="Endonuclease/exonuclease/phosphatase"/>
    <property type="match status" value="1"/>
</dbReference>
<dbReference type="Proteomes" id="UP000192360">
    <property type="component" value="Unassembled WGS sequence"/>
</dbReference>
<evidence type="ECO:0000313" key="4">
    <source>
        <dbReference type="Proteomes" id="UP000192360"/>
    </source>
</evidence>
<keyword evidence="3" id="KW-0378">Hydrolase</keyword>
<accession>A0A1W2A3R4</accession>
<dbReference type="InterPro" id="IPR005135">
    <property type="entry name" value="Endo/exonuclease/phosphatase"/>
</dbReference>
<reference evidence="3 4" key="1">
    <citation type="submission" date="2017-04" db="EMBL/GenBank/DDBJ databases">
        <authorList>
            <person name="Afonso C.L."/>
            <person name="Miller P.J."/>
            <person name="Scott M.A."/>
            <person name="Spackman E."/>
            <person name="Goraichik I."/>
            <person name="Dimitrov K.M."/>
            <person name="Suarez D.L."/>
            <person name="Swayne D.E."/>
        </authorList>
    </citation>
    <scope>NUCLEOTIDE SEQUENCE [LARGE SCALE GENOMIC DNA]</scope>
    <source>
        <strain evidence="3 4">DSM 21164</strain>
    </source>
</reference>
<proteinExistence type="predicted"/>
<dbReference type="GO" id="GO:0000175">
    <property type="term" value="F:3'-5'-RNA exonuclease activity"/>
    <property type="evidence" value="ECO:0007669"/>
    <property type="project" value="TreeGrafter"/>
</dbReference>
<dbReference type="PANTHER" id="PTHR12121">
    <property type="entry name" value="CARBON CATABOLITE REPRESSOR PROTEIN 4"/>
    <property type="match status" value="1"/>
</dbReference>
<dbReference type="PANTHER" id="PTHR12121:SF36">
    <property type="entry name" value="ENDONUCLEASE_EXONUCLEASE_PHOSPHATASE DOMAIN-CONTAINING PROTEIN"/>
    <property type="match status" value="1"/>
</dbReference>
<dbReference type="InterPro" id="IPR050410">
    <property type="entry name" value="CCR4/nocturin_mRNA_transcr"/>
</dbReference>
<feature type="signal peptide" evidence="1">
    <location>
        <begin position="1"/>
        <end position="20"/>
    </location>
</feature>
<dbReference type="AlphaFoldDB" id="A0A1W2A3R4"/>
<gene>
    <name evidence="3" type="ORF">SAMN05660703_1787</name>
</gene>